<proteinExistence type="predicted"/>
<evidence type="ECO:0000313" key="3">
    <source>
        <dbReference type="Proteomes" id="UP001165590"/>
    </source>
</evidence>
<comment type="caution">
    <text evidence="2">The sequence shown here is derived from an EMBL/GenBank/DDBJ whole genome shotgun (WGS) entry which is preliminary data.</text>
</comment>
<gene>
    <name evidence="2" type="ORF">K3769_25910</name>
</gene>
<keyword evidence="3" id="KW-1185">Reference proteome</keyword>
<accession>A0ABT3VCG5</accession>
<dbReference type="RefSeq" id="WP_267028700.1">
    <property type="nucleotide sequence ID" value="NZ_JAIFZO010000002.1"/>
</dbReference>
<organism evidence="2 3">
    <name type="scientific">Streptomyces ortus</name>
    <dbReference type="NCBI Taxonomy" id="2867268"/>
    <lineage>
        <taxon>Bacteria</taxon>
        <taxon>Bacillati</taxon>
        <taxon>Actinomycetota</taxon>
        <taxon>Actinomycetes</taxon>
        <taxon>Kitasatosporales</taxon>
        <taxon>Streptomycetaceae</taxon>
        <taxon>Streptomyces</taxon>
    </lineage>
</organism>
<dbReference type="Proteomes" id="UP001165590">
    <property type="component" value="Unassembled WGS sequence"/>
</dbReference>
<name>A0ABT3VCG5_9ACTN</name>
<evidence type="ECO:0008006" key="4">
    <source>
        <dbReference type="Google" id="ProtNLM"/>
    </source>
</evidence>
<feature type="region of interest" description="Disordered" evidence="1">
    <location>
        <begin position="24"/>
        <end position="60"/>
    </location>
</feature>
<reference evidence="2" key="1">
    <citation type="journal article" date="2022" name="bioRxiv">
        <title>Discovery and biosynthetic assessment of Streptomyces ortus sp nov. isolated from a deep-sea sponge.</title>
        <authorList>
            <person name="Williams S.E."/>
        </authorList>
    </citation>
    <scope>NUCLEOTIDE SEQUENCE</scope>
    <source>
        <strain evidence="2">A15ISP2-DRY2</strain>
    </source>
</reference>
<sequence>MHRRHDVRLEGRVPVSLPAMLVAAPADRAGHKRVSRRGPVDGGSGVQQTPARRPGAGAVFDPLLRNQARADVEGLRSTTGMPESWAKVRRFWLAKG</sequence>
<evidence type="ECO:0000256" key="1">
    <source>
        <dbReference type="SAM" id="MobiDB-lite"/>
    </source>
</evidence>
<protein>
    <recommendedName>
        <fullName evidence="4">Transposase</fullName>
    </recommendedName>
</protein>
<dbReference type="EMBL" id="JAIFZO010000002">
    <property type="protein sequence ID" value="MCX4236146.1"/>
    <property type="molecule type" value="Genomic_DNA"/>
</dbReference>
<evidence type="ECO:0000313" key="2">
    <source>
        <dbReference type="EMBL" id="MCX4236146.1"/>
    </source>
</evidence>